<keyword evidence="3" id="KW-1185">Reference proteome</keyword>
<gene>
    <name evidence="2" type="ORF">PPERSA_02202</name>
</gene>
<dbReference type="OMA" id="MISNDNH"/>
<name>A0A0V0R0J5_PSEPJ</name>
<dbReference type="PANTHER" id="PTHR31965:SF1">
    <property type="entry name" value="TRANSMEMBRANE PROTEIN 42"/>
    <property type="match status" value="1"/>
</dbReference>
<dbReference type="AlphaFoldDB" id="A0A0V0R0J5"/>
<accession>A0A0V0R0J5</accession>
<keyword evidence="1" id="KW-0812">Transmembrane</keyword>
<keyword evidence="1" id="KW-1133">Transmembrane helix</keyword>
<keyword evidence="1" id="KW-0472">Membrane</keyword>
<proteinExistence type="predicted"/>
<protein>
    <recommendedName>
        <fullName evidence="4">EamA domain-containing protein</fullName>
    </recommendedName>
</protein>
<sequence length="147" mass="17065">MLDKLFQLSSPILQGIMGSLAGQAGKIAFQDDQIIEVQNYYVYLIIRIIFFILMLNFNKYMMKFMFNSLQYNGATLTTMISFLFNNVVNAVMGYYLFSEYVSMKWIIGIFCIVLGISIIEKDKNSRKSSNKNQEKFNSKIINDKKLQ</sequence>
<dbReference type="InterPro" id="IPR039632">
    <property type="entry name" value="TMEM42"/>
</dbReference>
<feature type="transmembrane region" description="Helical" evidence="1">
    <location>
        <begin position="69"/>
        <end position="96"/>
    </location>
</feature>
<dbReference type="PANTHER" id="PTHR31965">
    <property type="entry name" value="TRANSMEMBRANE PROTEIN 42"/>
    <property type="match status" value="1"/>
</dbReference>
<dbReference type="EMBL" id="LDAU01000075">
    <property type="protein sequence ID" value="KRX08070.1"/>
    <property type="molecule type" value="Genomic_DNA"/>
</dbReference>
<comment type="caution">
    <text evidence="2">The sequence shown here is derived from an EMBL/GenBank/DDBJ whole genome shotgun (WGS) entry which is preliminary data.</text>
</comment>
<dbReference type="InParanoid" id="A0A0V0R0J5"/>
<feature type="transmembrane region" description="Helical" evidence="1">
    <location>
        <begin position="40"/>
        <end position="57"/>
    </location>
</feature>
<dbReference type="OrthoDB" id="294094at2759"/>
<dbReference type="Proteomes" id="UP000054937">
    <property type="component" value="Unassembled WGS sequence"/>
</dbReference>
<evidence type="ECO:0000313" key="3">
    <source>
        <dbReference type="Proteomes" id="UP000054937"/>
    </source>
</evidence>
<reference evidence="2 3" key="1">
    <citation type="journal article" date="2015" name="Sci. Rep.">
        <title>Genome of the facultative scuticociliatosis pathogen Pseudocohnilembus persalinus provides insight into its virulence through horizontal gene transfer.</title>
        <authorList>
            <person name="Xiong J."/>
            <person name="Wang G."/>
            <person name="Cheng J."/>
            <person name="Tian M."/>
            <person name="Pan X."/>
            <person name="Warren A."/>
            <person name="Jiang C."/>
            <person name="Yuan D."/>
            <person name="Miao W."/>
        </authorList>
    </citation>
    <scope>NUCLEOTIDE SEQUENCE [LARGE SCALE GENOMIC DNA]</scope>
    <source>
        <strain evidence="2">36N120E</strain>
    </source>
</reference>
<dbReference type="InterPro" id="IPR037185">
    <property type="entry name" value="EmrE-like"/>
</dbReference>
<evidence type="ECO:0000256" key="1">
    <source>
        <dbReference type="SAM" id="Phobius"/>
    </source>
</evidence>
<evidence type="ECO:0000313" key="2">
    <source>
        <dbReference type="EMBL" id="KRX08070.1"/>
    </source>
</evidence>
<organism evidence="2 3">
    <name type="scientific">Pseudocohnilembus persalinus</name>
    <name type="common">Ciliate</name>
    <dbReference type="NCBI Taxonomy" id="266149"/>
    <lineage>
        <taxon>Eukaryota</taxon>
        <taxon>Sar</taxon>
        <taxon>Alveolata</taxon>
        <taxon>Ciliophora</taxon>
        <taxon>Intramacronucleata</taxon>
        <taxon>Oligohymenophorea</taxon>
        <taxon>Scuticociliatia</taxon>
        <taxon>Philasterida</taxon>
        <taxon>Pseudocohnilembidae</taxon>
        <taxon>Pseudocohnilembus</taxon>
    </lineage>
</organism>
<dbReference type="SUPFAM" id="SSF103481">
    <property type="entry name" value="Multidrug resistance efflux transporter EmrE"/>
    <property type="match status" value="1"/>
</dbReference>
<evidence type="ECO:0008006" key="4">
    <source>
        <dbReference type="Google" id="ProtNLM"/>
    </source>
</evidence>
<feature type="transmembrane region" description="Helical" evidence="1">
    <location>
        <begin position="102"/>
        <end position="119"/>
    </location>
</feature>